<name>A0ACA9LT71_9GLOM</name>
<evidence type="ECO:0000313" key="2">
    <source>
        <dbReference type="Proteomes" id="UP000789525"/>
    </source>
</evidence>
<keyword evidence="2" id="KW-1185">Reference proteome</keyword>
<proteinExistence type="predicted"/>
<accession>A0ACA9LT71</accession>
<evidence type="ECO:0000313" key="1">
    <source>
        <dbReference type="EMBL" id="CAG8540388.1"/>
    </source>
</evidence>
<reference evidence="1" key="1">
    <citation type="submission" date="2021-06" db="EMBL/GenBank/DDBJ databases">
        <authorList>
            <person name="Kallberg Y."/>
            <person name="Tangrot J."/>
            <person name="Rosling A."/>
        </authorList>
    </citation>
    <scope>NUCLEOTIDE SEQUENCE</scope>
    <source>
        <strain evidence="1">CL356</strain>
    </source>
</reference>
<organism evidence="1 2">
    <name type="scientific">Acaulospora colombiana</name>
    <dbReference type="NCBI Taxonomy" id="27376"/>
    <lineage>
        <taxon>Eukaryota</taxon>
        <taxon>Fungi</taxon>
        <taxon>Fungi incertae sedis</taxon>
        <taxon>Mucoromycota</taxon>
        <taxon>Glomeromycotina</taxon>
        <taxon>Glomeromycetes</taxon>
        <taxon>Diversisporales</taxon>
        <taxon>Acaulosporaceae</taxon>
        <taxon>Acaulospora</taxon>
    </lineage>
</organism>
<comment type="caution">
    <text evidence="1">The sequence shown here is derived from an EMBL/GenBank/DDBJ whole genome shotgun (WGS) entry which is preliminary data.</text>
</comment>
<dbReference type="EMBL" id="CAJVPT010007328">
    <property type="protein sequence ID" value="CAG8540388.1"/>
    <property type="molecule type" value="Genomic_DNA"/>
</dbReference>
<sequence>MSSSEGEIVTQRQTVKIKPRTVQIKPRRAVSGETLVTSVSLSKHVSDNADLQGSSNESKNMSKTYDDDDSFFTRNSNFSRKIITKTEKSVEILKELEDNTHGNDNSQFNDESSAKRARKSKGKSKQHDWIFSGDPINLSDFSDHEDLSDFSDEIDERENNKGKKHDIPDLEREPSLTPPPELNEYQLRSTIIILKTGESNSATLMQYSERLRSDGSEIGSPVVPYETQDDTELDPDLLAIRQSIKQNNERSSQSINAKVEIKVTPIRHPEIEINDTNRKTIADYEKPIKFIIKTSDNFEQMIKWLCDKKGIWKQDLILTYKKVKVFPRSTPESLGMVGQVVMEAYTKDTFNYIKEREALSKKRLLDELDRDSELSEENGINDNSDASDINYVNEDDYIHLKLRSEDESVEKLKVKKVQKSSHCYVTLIFISQKRLISCSACRKQSLTVQSVIGRYKKMKNIPESENVRLLLEDEALSFTDKLGDTDLEDGDMLSVVLN</sequence>
<protein>
    <submittedName>
        <fullName evidence="1">2059_t:CDS:1</fullName>
    </submittedName>
</protein>
<gene>
    <name evidence="1" type="ORF">ACOLOM_LOCUS4451</name>
</gene>
<dbReference type="Proteomes" id="UP000789525">
    <property type="component" value="Unassembled WGS sequence"/>
</dbReference>